<dbReference type="InterPro" id="IPR041373">
    <property type="entry name" value="RT_RNaseH"/>
</dbReference>
<gene>
    <name evidence="10" type="ORF">G210_3391</name>
</gene>
<dbReference type="SUPFAM" id="SSF56672">
    <property type="entry name" value="DNA/RNA polymerases"/>
    <property type="match status" value="1"/>
</dbReference>
<keyword evidence="6" id="KW-0255">Endonuclease</keyword>
<organism evidence="10 11">
    <name type="scientific">Candida maltosa (strain Xu316)</name>
    <name type="common">Yeast</name>
    <dbReference type="NCBI Taxonomy" id="1245528"/>
    <lineage>
        <taxon>Eukaryota</taxon>
        <taxon>Fungi</taxon>
        <taxon>Dikarya</taxon>
        <taxon>Ascomycota</taxon>
        <taxon>Saccharomycotina</taxon>
        <taxon>Pichiomycetes</taxon>
        <taxon>Debaryomycetaceae</taxon>
        <taxon>Candida/Lodderomyces clade</taxon>
        <taxon>Candida</taxon>
    </lineage>
</organism>
<dbReference type="Pfam" id="PF00078">
    <property type="entry name" value="RVT_1"/>
    <property type="match status" value="1"/>
</dbReference>
<dbReference type="Pfam" id="PF17917">
    <property type="entry name" value="RT_RNaseH"/>
    <property type="match status" value="1"/>
</dbReference>
<keyword evidence="8" id="KW-0695">RNA-directed DNA polymerase</keyword>
<keyword evidence="3" id="KW-0808">Transferase</keyword>
<dbReference type="PANTHER" id="PTHR37984">
    <property type="entry name" value="PROTEIN CBG26694"/>
    <property type="match status" value="1"/>
</dbReference>
<dbReference type="Proteomes" id="UP000011777">
    <property type="component" value="Unassembled WGS sequence"/>
</dbReference>
<evidence type="ECO:0000256" key="7">
    <source>
        <dbReference type="ARBA" id="ARBA00022801"/>
    </source>
</evidence>
<dbReference type="Gene3D" id="3.10.10.10">
    <property type="entry name" value="HIV Type 1 Reverse Transcriptase, subunit A, domain 1"/>
    <property type="match status" value="1"/>
</dbReference>
<protein>
    <recommendedName>
        <fullName evidence="1">RNA-directed DNA polymerase</fullName>
        <ecNumber evidence="1">2.7.7.49</ecNumber>
    </recommendedName>
</protein>
<dbReference type="PROSITE" id="PS50878">
    <property type="entry name" value="RT_POL"/>
    <property type="match status" value="1"/>
</dbReference>
<evidence type="ECO:0000256" key="6">
    <source>
        <dbReference type="ARBA" id="ARBA00022759"/>
    </source>
</evidence>
<dbReference type="GO" id="GO:0003964">
    <property type="term" value="F:RNA-directed DNA polymerase activity"/>
    <property type="evidence" value="ECO:0007669"/>
    <property type="project" value="UniProtKB-KW"/>
</dbReference>
<evidence type="ECO:0000313" key="11">
    <source>
        <dbReference type="Proteomes" id="UP000011777"/>
    </source>
</evidence>
<evidence type="ECO:0000256" key="4">
    <source>
        <dbReference type="ARBA" id="ARBA00022695"/>
    </source>
</evidence>
<dbReference type="EMBL" id="AOGT01002036">
    <property type="protein sequence ID" value="EMG46360.1"/>
    <property type="molecule type" value="Genomic_DNA"/>
</dbReference>
<dbReference type="CDD" id="cd09274">
    <property type="entry name" value="RNase_HI_RT_Ty3"/>
    <property type="match status" value="1"/>
</dbReference>
<dbReference type="STRING" id="1245528.M3JU13"/>
<sequence>MMKSREDSKSDHDITLNLTTAGDSNLIFVNVNLPRVNHHRALVDSGAGVNDIHSRLAEHLPQQPIIPKILRSVDKEFLGTVTATTTFFWDEIGKEVTFHISDFDAQPIILGAPITRDWITLPPTLSMVTDDKLDNTDNSLQISTMETDSKHLEEEFFQELIDDQPTVHSMHIEPDRSFDIFNIQVDTNETINLEEPPILESPIKKSEQLLSNQNSIQTPSITKFVSDLKSEYQDIFNTDPLPLSNENQLPKHKIPLIDESKVAFRKPYKIPLKYEEPLSQQIQTYLEQGFIEESTSGFNSPVVMVPKSDETLRMCNDFRELNENMTWERFPLPNLEDMLNGLEDAKVFTNLDLKQGYHQILLEETDRHKTAFQTPSGTYHWKVMPFGLKNAPGHFQRVMTHIFQPNKNSFIKIYLDDLIIYSRSLKEHETHLRKVFEIMREHRLQLKPSKCNFFKKSIHFLGHIVSSKGVSPAEDKLKLIQDFALPQQPKAMRSFLGFMAFYRRFIFNYSKIVYPLNQFALKKEPMSPSIEAAFKTIKEKFLEADVLIPPKLNANYVITTDASDFAVGAIIERLNDDNHKLGTVAFFSKTLDKFQKRYAIREKEILAIILVLRRYEHIFIGHSITINTDHQSIKYIFTAKTPPSPRMMRWLEFLAGFDLTINYIKGSTNKADILSRDFVNQNNTNTTNPIEETLTISTISLNFHNTVLGENFFDRVKQAYGNDEKNNFIIFHTIST</sequence>
<dbReference type="OrthoDB" id="4022548at2759"/>
<keyword evidence="2" id="KW-0645">Protease</keyword>
<accession>M3JU13</accession>
<dbReference type="CDD" id="cd01647">
    <property type="entry name" value="RT_LTR"/>
    <property type="match status" value="1"/>
</dbReference>
<dbReference type="OMA" id="HSITINT"/>
<dbReference type="InterPro" id="IPR050951">
    <property type="entry name" value="Retrovirus_Pol_polyprotein"/>
</dbReference>
<evidence type="ECO:0000256" key="8">
    <source>
        <dbReference type="ARBA" id="ARBA00022918"/>
    </source>
</evidence>
<evidence type="ECO:0000256" key="5">
    <source>
        <dbReference type="ARBA" id="ARBA00022722"/>
    </source>
</evidence>
<name>M3JU13_CANMX</name>
<keyword evidence="7" id="KW-0378">Hydrolase</keyword>
<evidence type="ECO:0000259" key="9">
    <source>
        <dbReference type="PROSITE" id="PS50878"/>
    </source>
</evidence>
<reference evidence="10 11" key="1">
    <citation type="submission" date="2013-02" db="EMBL/GenBank/DDBJ databases">
        <title>Genome sequence of Candida maltosa Xu316, a potential industrial strain for xylitol and ethanol production.</title>
        <authorList>
            <person name="Yu J."/>
            <person name="Wang Q."/>
            <person name="Geng X."/>
            <person name="Bao W."/>
            <person name="He P."/>
            <person name="Cai J."/>
        </authorList>
    </citation>
    <scope>NUCLEOTIDE SEQUENCE [LARGE SCALE GENOMIC DNA]</scope>
    <source>
        <strain evidence="11">Xu316</strain>
    </source>
</reference>
<dbReference type="AlphaFoldDB" id="M3JU13"/>
<keyword evidence="11" id="KW-1185">Reference proteome</keyword>
<evidence type="ECO:0000256" key="3">
    <source>
        <dbReference type="ARBA" id="ARBA00022679"/>
    </source>
</evidence>
<dbReference type="GO" id="GO:0008233">
    <property type="term" value="F:peptidase activity"/>
    <property type="evidence" value="ECO:0007669"/>
    <property type="project" value="UniProtKB-KW"/>
</dbReference>
<dbReference type="InterPro" id="IPR000477">
    <property type="entry name" value="RT_dom"/>
</dbReference>
<evidence type="ECO:0000256" key="2">
    <source>
        <dbReference type="ARBA" id="ARBA00022670"/>
    </source>
</evidence>
<keyword evidence="4" id="KW-0548">Nucleotidyltransferase</keyword>
<dbReference type="GO" id="GO:0006508">
    <property type="term" value="P:proteolysis"/>
    <property type="evidence" value="ECO:0007669"/>
    <property type="project" value="UniProtKB-KW"/>
</dbReference>
<dbReference type="Gene3D" id="2.40.70.10">
    <property type="entry name" value="Acid Proteases"/>
    <property type="match status" value="1"/>
</dbReference>
<feature type="domain" description="Reverse transcriptase" evidence="9">
    <location>
        <begin position="286"/>
        <end position="465"/>
    </location>
</feature>
<dbReference type="eggNOG" id="KOG0017">
    <property type="taxonomic scope" value="Eukaryota"/>
</dbReference>
<dbReference type="Gene3D" id="3.30.70.270">
    <property type="match status" value="2"/>
</dbReference>
<comment type="caution">
    <text evidence="10">The sequence shown here is derived from an EMBL/GenBank/DDBJ whole genome shotgun (WGS) entry which is preliminary data.</text>
</comment>
<proteinExistence type="predicted"/>
<dbReference type="GO" id="GO:0004519">
    <property type="term" value="F:endonuclease activity"/>
    <property type="evidence" value="ECO:0007669"/>
    <property type="project" value="UniProtKB-KW"/>
</dbReference>
<dbReference type="HOGENOM" id="CLU_376826_0_0_1"/>
<dbReference type="PANTHER" id="PTHR37984:SF5">
    <property type="entry name" value="PROTEIN NYNRIN-LIKE"/>
    <property type="match status" value="1"/>
</dbReference>
<keyword evidence="5" id="KW-0540">Nuclease</keyword>
<dbReference type="InterPro" id="IPR043128">
    <property type="entry name" value="Rev_trsase/Diguanyl_cyclase"/>
</dbReference>
<dbReference type="FunFam" id="3.10.10.10:FF:000007">
    <property type="entry name" value="Retrovirus-related Pol polyprotein from transposon 17.6-like Protein"/>
    <property type="match status" value="1"/>
</dbReference>
<evidence type="ECO:0000256" key="1">
    <source>
        <dbReference type="ARBA" id="ARBA00012493"/>
    </source>
</evidence>
<dbReference type="InterPro" id="IPR043502">
    <property type="entry name" value="DNA/RNA_pol_sf"/>
</dbReference>
<dbReference type="InterPro" id="IPR021109">
    <property type="entry name" value="Peptidase_aspartic_dom_sf"/>
</dbReference>
<evidence type="ECO:0000313" key="10">
    <source>
        <dbReference type="EMBL" id="EMG46360.1"/>
    </source>
</evidence>
<dbReference type="CDD" id="cd00303">
    <property type="entry name" value="retropepsin_like"/>
    <property type="match status" value="1"/>
</dbReference>
<dbReference type="EC" id="2.7.7.49" evidence="1"/>